<accession>A0A0A8ZK69</accession>
<dbReference type="EMBL" id="GBRH01259822">
    <property type="protein sequence ID" value="JAD38073.1"/>
    <property type="molecule type" value="Transcribed_RNA"/>
</dbReference>
<evidence type="ECO:0000256" key="1">
    <source>
        <dbReference type="SAM" id="MobiDB-lite"/>
    </source>
</evidence>
<reference evidence="2" key="1">
    <citation type="submission" date="2014-09" db="EMBL/GenBank/DDBJ databases">
        <authorList>
            <person name="Magalhaes I.L.F."/>
            <person name="Oliveira U."/>
            <person name="Santos F.R."/>
            <person name="Vidigal T.H.D.A."/>
            <person name="Brescovit A.D."/>
            <person name="Santos A.J."/>
        </authorList>
    </citation>
    <scope>NUCLEOTIDE SEQUENCE</scope>
    <source>
        <tissue evidence="2">Shoot tissue taken approximately 20 cm above the soil surface</tissue>
    </source>
</reference>
<dbReference type="AlphaFoldDB" id="A0A0A8ZK69"/>
<reference evidence="2" key="2">
    <citation type="journal article" date="2015" name="Data Brief">
        <title>Shoot transcriptome of the giant reed, Arundo donax.</title>
        <authorList>
            <person name="Barrero R.A."/>
            <person name="Guerrero F.D."/>
            <person name="Moolhuijzen P."/>
            <person name="Goolsby J.A."/>
            <person name="Tidwell J."/>
            <person name="Bellgard S.E."/>
            <person name="Bellgard M.I."/>
        </authorList>
    </citation>
    <scope>NUCLEOTIDE SEQUENCE</scope>
    <source>
        <tissue evidence="2">Shoot tissue taken approximately 20 cm above the soil surface</tissue>
    </source>
</reference>
<sequence length="94" mass="10132">MFGEIHSSSSSRPPPSSSSSLNSRANAAVLHASSKNHRSRCRRHGVPHGRPRRGQGLHGGMVHVDVAPTQLRLCMPPHHGATSPPSVREPRPLQ</sequence>
<protein>
    <submittedName>
        <fullName evidence="2">Uncharacterized protein</fullName>
    </submittedName>
</protein>
<proteinExistence type="predicted"/>
<organism evidence="2">
    <name type="scientific">Arundo donax</name>
    <name type="common">Giant reed</name>
    <name type="synonym">Donax arundinaceus</name>
    <dbReference type="NCBI Taxonomy" id="35708"/>
    <lineage>
        <taxon>Eukaryota</taxon>
        <taxon>Viridiplantae</taxon>
        <taxon>Streptophyta</taxon>
        <taxon>Embryophyta</taxon>
        <taxon>Tracheophyta</taxon>
        <taxon>Spermatophyta</taxon>
        <taxon>Magnoliopsida</taxon>
        <taxon>Liliopsida</taxon>
        <taxon>Poales</taxon>
        <taxon>Poaceae</taxon>
        <taxon>PACMAD clade</taxon>
        <taxon>Arundinoideae</taxon>
        <taxon>Arundineae</taxon>
        <taxon>Arundo</taxon>
    </lineage>
</organism>
<evidence type="ECO:0000313" key="2">
    <source>
        <dbReference type="EMBL" id="JAD38073.1"/>
    </source>
</evidence>
<name>A0A0A8ZK69_ARUDO</name>
<feature type="compositionally biased region" description="Basic residues" evidence="1">
    <location>
        <begin position="34"/>
        <end position="55"/>
    </location>
</feature>
<feature type="region of interest" description="Disordered" evidence="1">
    <location>
        <begin position="1"/>
        <end position="94"/>
    </location>
</feature>